<comment type="pathway">
    <text evidence="1">Secondary metabolite biosynthesis; flavonoid biosynthesis.</text>
</comment>
<dbReference type="AlphaFoldDB" id="A0A1U7ZHQ9"/>
<dbReference type="STRING" id="4432.A0A1U7ZHQ9"/>
<evidence type="ECO:0000256" key="2">
    <source>
        <dbReference type="ARBA" id="ARBA00007166"/>
    </source>
</evidence>
<dbReference type="OrthoDB" id="1903537at2759"/>
<evidence type="ECO:0000256" key="6">
    <source>
        <dbReference type="ARBA" id="ARBA00034056"/>
    </source>
</evidence>
<dbReference type="SUPFAM" id="SSF54626">
    <property type="entry name" value="Chalcone isomerase"/>
    <property type="match status" value="1"/>
</dbReference>
<dbReference type="Pfam" id="PF02431">
    <property type="entry name" value="Chalcone"/>
    <property type="match status" value="1"/>
</dbReference>
<gene>
    <name evidence="9" type="primary">LOC104594676</name>
</gene>
<dbReference type="RefSeq" id="XP_010253382.1">
    <property type="nucleotide sequence ID" value="XM_010255080.1"/>
</dbReference>
<keyword evidence="3" id="KW-0413">Isomerase</keyword>
<organism evidence="8 9">
    <name type="scientific">Nelumbo nucifera</name>
    <name type="common">Sacred lotus</name>
    <dbReference type="NCBI Taxonomy" id="4432"/>
    <lineage>
        <taxon>Eukaryota</taxon>
        <taxon>Viridiplantae</taxon>
        <taxon>Streptophyta</taxon>
        <taxon>Embryophyta</taxon>
        <taxon>Tracheophyta</taxon>
        <taxon>Spermatophyta</taxon>
        <taxon>Magnoliopsida</taxon>
        <taxon>Proteales</taxon>
        <taxon>Nelumbonaceae</taxon>
        <taxon>Nelumbo</taxon>
    </lineage>
</organism>
<name>A0A1U7ZHQ9_NELNU</name>
<protein>
    <recommendedName>
        <fullName evidence="7">Chalcone-flavonone isomerase family protein</fullName>
    </recommendedName>
</protein>
<evidence type="ECO:0000256" key="5">
    <source>
        <dbReference type="ARBA" id="ARBA00025429"/>
    </source>
</evidence>
<evidence type="ECO:0000313" key="9">
    <source>
        <dbReference type="RefSeq" id="XP_010253382.1"/>
    </source>
</evidence>
<reference evidence="9" key="1">
    <citation type="submission" date="2025-08" db="UniProtKB">
        <authorList>
            <consortium name="RefSeq"/>
        </authorList>
    </citation>
    <scope>IDENTIFICATION</scope>
</reference>
<dbReference type="Proteomes" id="UP000189703">
    <property type="component" value="Unplaced"/>
</dbReference>
<dbReference type="InterPro" id="IPR036298">
    <property type="entry name" value="Chalcone_isomerase_sf"/>
</dbReference>
<dbReference type="OMA" id="CGADSEK"/>
<accession>A0A1U7ZHQ9</accession>
<comment type="catalytic activity">
    <reaction evidence="6">
        <text>a chalcone = a flavanone.</text>
        <dbReference type="EC" id="5.5.1.6"/>
    </reaction>
</comment>
<dbReference type="InterPro" id="IPR016087">
    <property type="entry name" value="Chalcone_isomerase"/>
</dbReference>
<dbReference type="InterPro" id="IPR016088">
    <property type="entry name" value="Chalcone_isomerase_3-sand"/>
</dbReference>
<dbReference type="InterPro" id="IPR044164">
    <property type="entry name" value="CFI"/>
</dbReference>
<dbReference type="GO" id="GO:0045430">
    <property type="term" value="F:chalcone isomerase activity"/>
    <property type="evidence" value="ECO:0007669"/>
    <property type="project" value="UniProtKB-EC"/>
</dbReference>
<evidence type="ECO:0000256" key="1">
    <source>
        <dbReference type="ARBA" id="ARBA00004966"/>
    </source>
</evidence>
<dbReference type="PANTHER" id="PTHR28039:SF8">
    <property type="entry name" value="CHALCONE--FLAVANONE ISOMERASE 1-RELATED"/>
    <property type="match status" value="1"/>
</dbReference>
<evidence type="ECO:0000313" key="8">
    <source>
        <dbReference type="Proteomes" id="UP000189703"/>
    </source>
</evidence>
<dbReference type="UniPathway" id="UPA00154"/>
<dbReference type="KEGG" id="nnu:104594676"/>
<proteinExistence type="inferred from homology"/>
<evidence type="ECO:0000256" key="3">
    <source>
        <dbReference type="ARBA" id="ARBA00023235"/>
    </source>
</evidence>
<evidence type="ECO:0000256" key="4">
    <source>
        <dbReference type="ARBA" id="ARBA00023241"/>
    </source>
</evidence>
<dbReference type="InterPro" id="IPR016089">
    <property type="entry name" value="Chalcone_isomerase_bundle_sf"/>
</dbReference>
<dbReference type="Gene3D" id="3.50.70.10">
    <property type="match status" value="1"/>
</dbReference>
<dbReference type="GO" id="GO:0009813">
    <property type="term" value="P:flavonoid biosynthetic process"/>
    <property type="evidence" value="ECO:0007669"/>
    <property type="project" value="UniProtKB-UniPathway"/>
</dbReference>
<evidence type="ECO:0000256" key="7">
    <source>
        <dbReference type="RuleBase" id="RU361158"/>
    </source>
</evidence>
<comment type="similarity">
    <text evidence="2 7">Belongs to the chalcone isomerase family.</text>
</comment>
<dbReference type="GeneID" id="104594676"/>
<sequence length="255" mass="27621">MAPRLLLLTNQLPLVLFSNLLFSLHLFIQPWQCRATMHMTRPTTLTGLSVQGFVYPPFVKPPGSSNTLFLGGAGVRGMIINGTFVKFTVTGIYLGKEAVPFLSVKWKGKPANKLLSSVKFFQDIATGPFDKFTRVVLIVTLSGQEFVRKVAENCVNIMKANGKYGPKEEAAVHKFKEAFKGRNCPSGSSILITHTASGSATVAFSNGSFIPVKGAAVIKNKALGEAYLLSVIGRQGVSPATKRSLARRLSNMLRS</sequence>
<keyword evidence="4" id="KW-0284">Flavonoid biosynthesis</keyword>
<dbReference type="eggNOG" id="ENOG502QR5P">
    <property type="taxonomic scope" value="Eukaryota"/>
</dbReference>
<dbReference type="Gene3D" id="1.10.890.20">
    <property type="match status" value="1"/>
</dbReference>
<keyword evidence="8" id="KW-1185">Reference proteome</keyword>
<dbReference type="PANTHER" id="PTHR28039">
    <property type="entry name" value="CHALCONE--FLAVONONE ISOMERASE 1-RELATED"/>
    <property type="match status" value="1"/>
</dbReference>
<comment type="function">
    <text evidence="5">Catalyzes the intramolecular cyclization of bicyclic chalcones into tricyclic (S)-flavanones. Responsible for the isomerization of 4,2',4',6'-tetrahydroxychalcone (also termed chalcone) into naringenin.</text>
</comment>